<evidence type="ECO:0000313" key="10">
    <source>
        <dbReference type="EMBL" id="MBM7850675.1"/>
    </source>
</evidence>
<feature type="domain" description="Cytochrome c" evidence="8">
    <location>
        <begin position="22"/>
        <end position="100"/>
    </location>
</feature>
<reference evidence="9" key="1">
    <citation type="journal article" date="2014" name="Int. J. Syst. Evol. Microbiol.">
        <title>Complete genome sequence of Corynebacterium casei LMG S-19264T (=DSM 44701T), isolated from a smear-ripened cheese.</title>
        <authorList>
            <consortium name="US DOE Joint Genome Institute (JGI-PGF)"/>
            <person name="Walter F."/>
            <person name="Albersmeier A."/>
            <person name="Kalinowski J."/>
            <person name="Ruckert C."/>
        </authorList>
    </citation>
    <scope>NUCLEOTIDE SEQUENCE</scope>
    <source>
        <strain evidence="9">VKM B-1606</strain>
    </source>
</reference>
<dbReference type="PROSITE" id="PS51007">
    <property type="entry name" value="CYTC"/>
    <property type="match status" value="1"/>
</dbReference>
<protein>
    <submittedName>
        <fullName evidence="10">Cytochrome c553</fullName>
    </submittedName>
    <submittedName>
        <fullName evidence="9">Cytochrome c554</fullName>
    </submittedName>
</protein>
<keyword evidence="3 6" id="KW-0479">Metal-binding</keyword>
<gene>
    <name evidence="9" type="ORF">GCM10008170_19870</name>
    <name evidence="10" type="ORF">JOD31_000887</name>
</gene>
<reference evidence="10 11" key="2">
    <citation type="submission" date="2021-01" db="EMBL/GenBank/DDBJ databases">
        <title>Genomic Encyclopedia of Type Strains, Phase IV (KMG-IV): sequencing the most valuable type-strain genomes for metagenomic binning, comparative biology and taxonomic classification.</title>
        <authorList>
            <person name="Goeker M."/>
        </authorList>
    </citation>
    <scope>NUCLEOTIDE SEQUENCE [LARGE SCALE GENOMIC DNA]</scope>
    <source>
        <strain evidence="10 11">DSM 6130</strain>
    </source>
</reference>
<dbReference type="EMBL" id="BSFF01000002">
    <property type="protein sequence ID" value="GLK55968.1"/>
    <property type="molecule type" value="Genomic_DNA"/>
</dbReference>
<evidence type="ECO:0000256" key="3">
    <source>
        <dbReference type="ARBA" id="ARBA00022723"/>
    </source>
</evidence>
<dbReference type="InterPro" id="IPR050597">
    <property type="entry name" value="Cytochrome_c_Oxidase_Subunit"/>
</dbReference>
<name>A0A9W6IT15_9HYPH</name>
<dbReference type="EMBL" id="JAFBCY010000001">
    <property type="protein sequence ID" value="MBM7850675.1"/>
    <property type="molecule type" value="Genomic_DNA"/>
</dbReference>
<evidence type="ECO:0000313" key="11">
    <source>
        <dbReference type="Proteomes" id="UP000758856"/>
    </source>
</evidence>
<evidence type="ECO:0000256" key="1">
    <source>
        <dbReference type="ARBA" id="ARBA00022448"/>
    </source>
</evidence>
<dbReference type="InterPro" id="IPR036909">
    <property type="entry name" value="Cyt_c-like_dom_sf"/>
</dbReference>
<evidence type="ECO:0000256" key="5">
    <source>
        <dbReference type="ARBA" id="ARBA00023004"/>
    </source>
</evidence>
<dbReference type="Proteomes" id="UP000758856">
    <property type="component" value="Unassembled WGS sequence"/>
</dbReference>
<comment type="caution">
    <text evidence="9">The sequence shown here is derived from an EMBL/GenBank/DDBJ whole genome shotgun (WGS) entry which is preliminary data.</text>
</comment>
<dbReference type="AlphaFoldDB" id="A0A9W6IT15"/>
<evidence type="ECO:0000256" key="4">
    <source>
        <dbReference type="ARBA" id="ARBA00022982"/>
    </source>
</evidence>
<dbReference type="GO" id="GO:0009055">
    <property type="term" value="F:electron transfer activity"/>
    <property type="evidence" value="ECO:0007669"/>
    <property type="project" value="InterPro"/>
</dbReference>
<keyword evidence="1" id="KW-0813">Transport</keyword>
<organism evidence="9 12">
    <name type="scientific">Methylopila capsulata</name>
    <dbReference type="NCBI Taxonomy" id="61654"/>
    <lineage>
        <taxon>Bacteria</taxon>
        <taxon>Pseudomonadati</taxon>
        <taxon>Pseudomonadota</taxon>
        <taxon>Alphaproteobacteria</taxon>
        <taxon>Hyphomicrobiales</taxon>
        <taxon>Methylopilaceae</taxon>
        <taxon>Methylopila</taxon>
    </lineage>
</organism>
<evidence type="ECO:0000256" key="6">
    <source>
        <dbReference type="PROSITE-ProRule" id="PRU00433"/>
    </source>
</evidence>
<dbReference type="RefSeq" id="WP_204949073.1">
    <property type="nucleotide sequence ID" value="NZ_BSFF01000002.1"/>
</dbReference>
<dbReference type="Proteomes" id="UP001143400">
    <property type="component" value="Unassembled WGS sequence"/>
</dbReference>
<dbReference type="InterPro" id="IPR009056">
    <property type="entry name" value="Cyt_c-like_dom"/>
</dbReference>
<evidence type="ECO:0000313" key="12">
    <source>
        <dbReference type="Proteomes" id="UP001143400"/>
    </source>
</evidence>
<dbReference type="PANTHER" id="PTHR33751:SF9">
    <property type="entry name" value="CYTOCHROME C4"/>
    <property type="match status" value="1"/>
</dbReference>
<evidence type="ECO:0000256" key="2">
    <source>
        <dbReference type="ARBA" id="ARBA00022617"/>
    </source>
</evidence>
<dbReference type="PANTHER" id="PTHR33751">
    <property type="entry name" value="CBB3-TYPE CYTOCHROME C OXIDASE SUBUNIT FIXP"/>
    <property type="match status" value="1"/>
</dbReference>
<evidence type="ECO:0000259" key="8">
    <source>
        <dbReference type="PROSITE" id="PS51007"/>
    </source>
</evidence>
<feature type="chain" id="PRO_5040783717" evidence="7">
    <location>
        <begin position="23"/>
        <end position="107"/>
    </location>
</feature>
<feature type="signal peptide" evidence="7">
    <location>
        <begin position="1"/>
        <end position="22"/>
    </location>
</feature>
<dbReference type="Pfam" id="PF00034">
    <property type="entry name" value="Cytochrom_C"/>
    <property type="match status" value="1"/>
</dbReference>
<keyword evidence="4" id="KW-0249">Electron transport</keyword>
<reference evidence="9" key="3">
    <citation type="submission" date="2023-01" db="EMBL/GenBank/DDBJ databases">
        <authorList>
            <person name="Sun Q."/>
            <person name="Evtushenko L."/>
        </authorList>
    </citation>
    <scope>NUCLEOTIDE SEQUENCE</scope>
    <source>
        <strain evidence="9">VKM B-1606</strain>
    </source>
</reference>
<evidence type="ECO:0000313" key="9">
    <source>
        <dbReference type="EMBL" id="GLK55968.1"/>
    </source>
</evidence>
<dbReference type="GO" id="GO:0020037">
    <property type="term" value="F:heme binding"/>
    <property type="evidence" value="ECO:0007669"/>
    <property type="project" value="InterPro"/>
</dbReference>
<dbReference type="GO" id="GO:0046872">
    <property type="term" value="F:metal ion binding"/>
    <property type="evidence" value="ECO:0007669"/>
    <property type="project" value="UniProtKB-KW"/>
</dbReference>
<keyword evidence="2 6" id="KW-0349">Heme</keyword>
<dbReference type="Gene3D" id="1.10.760.10">
    <property type="entry name" value="Cytochrome c-like domain"/>
    <property type="match status" value="1"/>
</dbReference>
<keyword evidence="11" id="KW-1185">Reference proteome</keyword>
<evidence type="ECO:0000256" key="7">
    <source>
        <dbReference type="SAM" id="SignalP"/>
    </source>
</evidence>
<accession>A0A9W6IT15</accession>
<sequence length="107" mass="11193">MRARKLLAGLAVLSLTAAPAFADAAAGKDKAQACAACHGLDGLSQMPNAPHIAGQPEIYLKAQLEAFRSGARVNEMMSVVAKGLTDEDIDDLVAWYSAIEVTAKPPE</sequence>
<keyword evidence="5 6" id="KW-0408">Iron</keyword>
<keyword evidence="7" id="KW-0732">Signal</keyword>
<dbReference type="SUPFAM" id="SSF46626">
    <property type="entry name" value="Cytochrome c"/>
    <property type="match status" value="1"/>
</dbReference>
<proteinExistence type="predicted"/>